<feature type="domain" description="NADPH-dependent FMN reductase-like" evidence="1">
    <location>
        <begin position="7"/>
        <end position="154"/>
    </location>
</feature>
<protein>
    <submittedName>
        <fullName evidence="2">NAD(P)H-dependent FMN reductase</fullName>
    </submittedName>
</protein>
<dbReference type="RefSeq" id="WP_093852317.1">
    <property type="nucleotide sequence ID" value="NZ_FOSG01000029.1"/>
</dbReference>
<dbReference type="InterPro" id="IPR050712">
    <property type="entry name" value="NAD(P)H-dep_reductase"/>
</dbReference>
<dbReference type="AlphaFoldDB" id="A0A1I4L2V7"/>
<dbReference type="Proteomes" id="UP000198928">
    <property type="component" value="Unassembled WGS sequence"/>
</dbReference>
<sequence length="197" mass="21830">MTDMPLRLAVIIGSVRRGRFGPTVANWFAEEARAHGRYEVDVIDLADVPLPLVMPGWGEETDPAAAPHEQELSRRLAAADAFVVVTPEYNHSFPASLKNAIDWFREEWQAKPAGLISYGGQAGGVRAAEQLRQVFAEMHTVTVRDALSFHNAWDVFGEDGLPKDQEAAASAAKRMLEQLDWWGTTLRSGRAERPYEG</sequence>
<dbReference type="InterPro" id="IPR005025">
    <property type="entry name" value="FMN_Rdtase-like_dom"/>
</dbReference>
<evidence type="ECO:0000313" key="3">
    <source>
        <dbReference type="Proteomes" id="UP000198928"/>
    </source>
</evidence>
<dbReference type="GO" id="GO:0010181">
    <property type="term" value="F:FMN binding"/>
    <property type="evidence" value="ECO:0007669"/>
    <property type="project" value="TreeGrafter"/>
</dbReference>
<evidence type="ECO:0000259" key="1">
    <source>
        <dbReference type="Pfam" id="PF03358"/>
    </source>
</evidence>
<dbReference type="GO" id="GO:0005829">
    <property type="term" value="C:cytosol"/>
    <property type="evidence" value="ECO:0007669"/>
    <property type="project" value="TreeGrafter"/>
</dbReference>
<dbReference type="Gene3D" id="3.40.50.360">
    <property type="match status" value="1"/>
</dbReference>
<dbReference type="OrthoDB" id="9812295at2"/>
<name>A0A1I4L2V7_9ACTN</name>
<gene>
    <name evidence="2" type="ORF">SAMN05192584_12942</name>
</gene>
<reference evidence="3" key="1">
    <citation type="submission" date="2016-10" db="EMBL/GenBank/DDBJ databases">
        <authorList>
            <person name="Varghese N."/>
            <person name="Submissions S."/>
        </authorList>
    </citation>
    <scope>NUCLEOTIDE SEQUENCE [LARGE SCALE GENOMIC DNA]</scope>
    <source>
        <strain evidence="3">PL19</strain>
    </source>
</reference>
<proteinExistence type="predicted"/>
<dbReference type="GO" id="GO:0016491">
    <property type="term" value="F:oxidoreductase activity"/>
    <property type="evidence" value="ECO:0007669"/>
    <property type="project" value="InterPro"/>
</dbReference>
<dbReference type="PANTHER" id="PTHR30543:SF21">
    <property type="entry name" value="NAD(P)H-DEPENDENT FMN REDUCTASE LOT6"/>
    <property type="match status" value="1"/>
</dbReference>
<accession>A0A1I4L2V7</accession>
<dbReference type="SUPFAM" id="SSF52218">
    <property type="entry name" value="Flavoproteins"/>
    <property type="match status" value="1"/>
</dbReference>
<evidence type="ECO:0000313" key="2">
    <source>
        <dbReference type="EMBL" id="SFL85352.1"/>
    </source>
</evidence>
<keyword evidence="3" id="KW-1185">Reference proteome</keyword>
<dbReference type="Pfam" id="PF03358">
    <property type="entry name" value="FMN_red"/>
    <property type="match status" value="1"/>
</dbReference>
<dbReference type="EMBL" id="FOSG01000029">
    <property type="protein sequence ID" value="SFL85352.1"/>
    <property type="molecule type" value="Genomic_DNA"/>
</dbReference>
<dbReference type="PANTHER" id="PTHR30543">
    <property type="entry name" value="CHROMATE REDUCTASE"/>
    <property type="match status" value="1"/>
</dbReference>
<dbReference type="InterPro" id="IPR029039">
    <property type="entry name" value="Flavoprotein-like_sf"/>
</dbReference>
<organism evidence="2 3">
    <name type="scientific">Streptomyces pini</name>
    <dbReference type="NCBI Taxonomy" id="1520580"/>
    <lineage>
        <taxon>Bacteria</taxon>
        <taxon>Bacillati</taxon>
        <taxon>Actinomycetota</taxon>
        <taxon>Actinomycetes</taxon>
        <taxon>Kitasatosporales</taxon>
        <taxon>Streptomycetaceae</taxon>
        <taxon>Streptomyces</taxon>
    </lineage>
</organism>